<dbReference type="SMART" id="SM00330">
    <property type="entry name" value="PIPKc"/>
    <property type="match status" value="1"/>
</dbReference>
<dbReference type="GO" id="GO:0046854">
    <property type="term" value="P:phosphatidylinositol phosphate biosynthetic process"/>
    <property type="evidence" value="ECO:0007669"/>
    <property type="project" value="TreeGrafter"/>
</dbReference>
<reference evidence="4 5" key="1">
    <citation type="submission" date="2009-11" db="EMBL/GenBank/DDBJ databases">
        <title>Annotation of Allomyces macrogynus ATCC 38327.</title>
        <authorList>
            <consortium name="The Broad Institute Genome Sequencing Platform"/>
            <person name="Russ C."/>
            <person name="Cuomo C."/>
            <person name="Burger G."/>
            <person name="Gray M.W."/>
            <person name="Holland P.W.H."/>
            <person name="King N."/>
            <person name="Lang F.B.F."/>
            <person name="Roger A.J."/>
            <person name="Ruiz-Trillo I."/>
            <person name="Young S.K."/>
            <person name="Zeng Q."/>
            <person name="Gargeya S."/>
            <person name="Fitzgerald M."/>
            <person name="Haas B."/>
            <person name="Abouelleil A."/>
            <person name="Alvarado L."/>
            <person name="Arachchi H.M."/>
            <person name="Berlin A."/>
            <person name="Chapman S.B."/>
            <person name="Gearin G."/>
            <person name="Goldberg J."/>
            <person name="Griggs A."/>
            <person name="Gujja S."/>
            <person name="Hansen M."/>
            <person name="Heiman D."/>
            <person name="Howarth C."/>
            <person name="Larimer J."/>
            <person name="Lui A."/>
            <person name="MacDonald P.J.P."/>
            <person name="McCowen C."/>
            <person name="Montmayeur A."/>
            <person name="Murphy C."/>
            <person name="Neiman D."/>
            <person name="Pearson M."/>
            <person name="Priest M."/>
            <person name="Roberts A."/>
            <person name="Saif S."/>
            <person name="Shea T."/>
            <person name="Sisk P."/>
            <person name="Stolte C."/>
            <person name="Sykes S."/>
            <person name="Wortman J."/>
            <person name="Nusbaum C."/>
            <person name="Birren B."/>
        </authorList>
    </citation>
    <scope>NUCLEOTIDE SEQUENCE [LARGE SCALE GENOMIC DNA]</scope>
    <source>
        <strain evidence="4 5">ATCC 38327</strain>
    </source>
</reference>
<keyword evidence="1" id="KW-0067">ATP-binding</keyword>
<dbReference type="EMBL" id="GG745334">
    <property type="protein sequence ID" value="KNE59544.1"/>
    <property type="molecule type" value="Genomic_DNA"/>
</dbReference>
<evidence type="ECO:0000256" key="2">
    <source>
        <dbReference type="SAM" id="MobiDB-lite"/>
    </source>
</evidence>
<dbReference type="GO" id="GO:0016308">
    <property type="term" value="F:1-phosphatidylinositol-4-phosphate 5-kinase activity"/>
    <property type="evidence" value="ECO:0007669"/>
    <property type="project" value="TreeGrafter"/>
</dbReference>
<keyword evidence="5" id="KW-1185">Reference proteome</keyword>
<dbReference type="Gene3D" id="3.30.810.10">
    <property type="entry name" value="2-Layer Sandwich"/>
    <property type="match status" value="1"/>
</dbReference>
<dbReference type="Proteomes" id="UP000054350">
    <property type="component" value="Unassembled WGS sequence"/>
</dbReference>
<dbReference type="VEuPathDB" id="FungiDB:AMAG_03807"/>
<keyword evidence="1" id="KW-0547">Nucleotide-binding</keyword>
<feature type="region of interest" description="Disordered" evidence="2">
    <location>
        <begin position="132"/>
        <end position="166"/>
    </location>
</feature>
<dbReference type="AlphaFoldDB" id="A0A0L0SAX0"/>
<dbReference type="SUPFAM" id="SSF56104">
    <property type="entry name" value="SAICAR synthase-like"/>
    <property type="match status" value="1"/>
</dbReference>
<gene>
    <name evidence="4" type="ORF">AMAG_03807</name>
</gene>
<sequence length="166" mass="18654">MLPQYVDFVTKHPNTLLARYYGLHRVKMPSQKPVHFVVMANVFPPHYDMHMTFDLKGSTVGREIPSDELERKGKRAVLKDLNWLNMDRKLMLGPDKAKQFATQLEQDVLFLMDRKIMDYSLLIGIHDLSRSGSGNAASPTTPAAAAAPASASIASARPRRTWQCSN</sequence>
<reference evidence="5" key="2">
    <citation type="submission" date="2009-11" db="EMBL/GenBank/DDBJ databases">
        <title>The Genome Sequence of Allomyces macrogynus strain ATCC 38327.</title>
        <authorList>
            <consortium name="The Broad Institute Genome Sequencing Platform"/>
            <person name="Russ C."/>
            <person name="Cuomo C."/>
            <person name="Shea T."/>
            <person name="Young S.K."/>
            <person name="Zeng Q."/>
            <person name="Koehrsen M."/>
            <person name="Haas B."/>
            <person name="Borodovsky M."/>
            <person name="Guigo R."/>
            <person name="Alvarado L."/>
            <person name="Berlin A."/>
            <person name="Borenstein D."/>
            <person name="Chen Z."/>
            <person name="Engels R."/>
            <person name="Freedman E."/>
            <person name="Gellesch M."/>
            <person name="Goldberg J."/>
            <person name="Griggs A."/>
            <person name="Gujja S."/>
            <person name="Heiman D."/>
            <person name="Hepburn T."/>
            <person name="Howarth C."/>
            <person name="Jen D."/>
            <person name="Larson L."/>
            <person name="Lewis B."/>
            <person name="Mehta T."/>
            <person name="Park D."/>
            <person name="Pearson M."/>
            <person name="Roberts A."/>
            <person name="Saif S."/>
            <person name="Shenoy N."/>
            <person name="Sisk P."/>
            <person name="Stolte C."/>
            <person name="Sykes S."/>
            <person name="Walk T."/>
            <person name="White J."/>
            <person name="Yandava C."/>
            <person name="Burger G."/>
            <person name="Gray M.W."/>
            <person name="Holland P.W.H."/>
            <person name="King N."/>
            <person name="Lang F.B.F."/>
            <person name="Roger A.J."/>
            <person name="Ruiz-Trillo I."/>
            <person name="Lander E."/>
            <person name="Nusbaum C."/>
        </authorList>
    </citation>
    <scope>NUCLEOTIDE SEQUENCE [LARGE SCALE GENOMIC DNA]</scope>
    <source>
        <strain evidence="5">ATCC 38327</strain>
    </source>
</reference>
<dbReference type="PANTHER" id="PTHR23086:SF8">
    <property type="entry name" value="PHOSPHATIDYLINOSITOL 5-PHOSPHATE 4-KINASE, ISOFORM A"/>
    <property type="match status" value="1"/>
</dbReference>
<dbReference type="InterPro" id="IPR023610">
    <property type="entry name" value="PInositol-4/5-P-5/4-kinase"/>
</dbReference>
<organism evidence="4 5">
    <name type="scientific">Allomyces macrogynus (strain ATCC 38327)</name>
    <name type="common">Allomyces javanicus var. macrogynus</name>
    <dbReference type="NCBI Taxonomy" id="578462"/>
    <lineage>
        <taxon>Eukaryota</taxon>
        <taxon>Fungi</taxon>
        <taxon>Fungi incertae sedis</taxon>
        <taxon>Blastocladiomycota</taxon>
        <taxon>Blastocladiomycetes</taxon>
        <taxon>Blastocladiales</taxon>
        <taxon>Blastocladiaceae</taxon>
        <taxon>Allomyces</taxon>
    </lineage>
</organism>
<dbReference type="STRING" id="578462.A0A0L0SAX0"/>
<dbReference type="InterPro" id="IPR002498">
    <property type="entry name" value="PInositol-4-P-4/5-kinase_core"/>
</dbReference>
<evidence type="ECO:0000256" key="1">
    <source>
        <dbReference type="PROSITE-ProRule" id="PRU00781"/>
    </source>
</evidence>
<keyword evidence="1" id="KW-0808">Transferase</keyword>
<dbReference type="Gene3D" id="3.30.800.10">
    <property type="entry name" value="Phosphatidylinositol Phosphate Kinase II Beta"/>
    <property type="match status" value="1"/>
</dbReference>
<dbReference type="OrthoDB" id="20783at2759"/>
<feature type="domain" description="PIPK" evidence="3">
    <location>
        <begin position="1"/>
        <end position="166"/>
    </location>
</feature>
<dbReference type="GO" id="GO:0005524">
    <property type="term" value="F:ATP binding"/>
    <property type="evidence" value="ECO:0007669"/>
    <property type="project" value="UniProtKB-UniRule"/>
</dbReference>
<feature type="compositionally biased region" description="Low complexity" evidence="2">
    <location>
        <begin position="136"/>
        <end position="156"/>
    </location>
</feature>
<protein>
    <recommendedName>
        <fullName evidence="3">PIPK domain-containing protein</fullName>
    </recommendedName>
</protein>
<dbReference type="GO" id="GO:0005886">
    <property type="term" value="C:plasma membrane"/>
    <property type="evidence" value="ECO:0007669"/>
    <property type="project" value="TreeGrafter"/>
</dbReference>
<accession>A0A0L0SAX0</accession>
<name>A0A0L0SAX0_ALLM3</name>
<evidence type="ECO:0000313" key="4">
    <source>
        <dbReference type="EMBL" id="KNE59544.1"/>
    </source>
</evidence>
<dbReference type="InterPro" id="IPR027484">
    <property type="entry name" value="PInositol-4-P-5-kinase_N"/>
</dbReference>
<keyword evidence="1" id="KW-0418">Kinase</keyword>
<dbReference type="PROSITE" id="PS51455">
    <property type="entry name" value="PIPK"/>
    <property type="match status" value="1"/>
</dbReference>
<proteinExistence type="predicted"/>
<evidence type="ECO:0000313" key="5">
    <source>
        <dbReference type="Proteomes" id="UP000054350"/>
    </source>
</evidence>
<dbReference type="PANTHER" id="PTHR23086">
    <property type="entry name" value="PHOSPHATIDYLINOSITOL-4-PHOSPHATE 5-KINASE"/>
    <property type="match status" value="1"/>
</dbReference>
<dbReference type="InterPro" id="IPR027483">
    <property type="entry name" value="PInositol-4-P-4/5-kinase_C_sf"/>
</dbReference>
<dbReference type="eggNOG" id="KOG0229">
    <property type="taxonomic scope" value="Eukaryota"/>
</dbReference>
<evidence type="ECO:0000259" key="3">
    <source>
        <dbReference type="PROSITE" id="PS51455"/>
    </source>
</evidence>
<dbReference type="Pfam" id="PF01504">
    <property type="entry name" value="PIP5K"/>
    <property type="match status" value="1"/>
</dbReference>